<organism evidence="2 3">
    <name type="scientific">Mahella australiensis (strain DSM 15567 / CIP 107919 / 50-1 BON)</name>
    <dbReference type="NCBI Taxonomy" id="697281"/>
    <lineage>
        <taxon>Bacteria</taxon>
        <taxon>Bacillati</taxon>
        <taxon>Bacillota</taxon>
        <taxon>Clostridia</taxon>
        <taxon>Thermoanaerobacterales</taxon>
        <taxon>Thermoanaerobacterales Family IV. Incertae Sedis</taxon>
        <taxon>Mahella</taxon>
    </lineage>
</organism>
<name>F3ZYD9_MAHA5</name>
<dbReference type="KEGG" id="mas:Mahau_1491"/>
<accession>F3ZYD9</accession>
<dbReference type="EMBL" id="CP002360">
    <property type="protein sequence ID" value="AEE96681.1"/>
    <property type="molecule type" value="Genomic_DNA"/>
</dbReference>
<dbReference type="AlphaFoldDB" id="F3ZYD9"/>
<dbReference type="eggNOG" id="COG1082">
    <property type="taxonomic scope" value="Bacteria"/>
</dbReference>
<evidence type="ECO:0000259" key="1">
    <source>
        <dbReference type="Pfam" id="PF01261"/>
    </source>
</evidence>
<feature type="domain" description="Xylose isomerase-like TIM barrel" evidence="1">
    <location>
        <begin position="25"/>
        <end position="251"/>
    </location>
</feature>
<dbReference type="RefSeq" id="WP_013781110.1">
    <property type="nucleotide sequence ID" value="NC_015520.1"/>
</dbReference>
<dbReference type="GO" id="GO:0016853">
    <property type="term" value="F:isomerase activity"/>
    <property type="evidence" value="ECO:0007669"/>
    <property type="project" value="UniProtKB-KW"/>
</dbReference>
<dbReference type="Gene3D" id="3.20.20.150">
    <property type="entry name" value="Divalent-metal-dependent TIM barrel enzymes"/>
    <property type="match status" value="1"/>
</dbReference>
<dbReference type="SUPFAM" id="SSF51658">
    <property type="entry name" value="Xylose isomerase-like"/>
    <property type="match status" value="1"/>
</dbReference>
<dbReference type="Proteomes" id="UP000008457">
    <property type="component" value="Chromosome"/>
</dbReference>
<dbReference type="InterPro" id="IPR013022">
    <property type="entry name" value="Xyl_isomerase-like_TIM-brl"/>
</dbReference>
<keyword evidence="2" id="KW-0413">Isomerase</keyword>
<dbReference type="InterPro" id="IPR036237">
    <property type="entry name" value="Xyl_isomerase-like_sf"/>
</dbReference>
<reference evidence="2 3" key="2">
    <citation type="journal article" date="2011" name="Stand. Genomic Sci.">
        <title>Complete genome sequence of Mahella australiensis type strain (50-1 BON).</title>
        <authorList>
            <person name="Sikorski J."/>
            <person name="Teshima H."/>
            <person name="Nolan M."/>
            <person name="Lucas S."/>
            <person name="Hammon N."/>
            <person name="Deshpande S."/>
            <person name="Cheng J.F."/>
            <person name="Pitluck S."/>
            <person name="Liolios K."/>
            <person name="Pagani I."/>
            <person name="Ivanova N."/>
            <person name="Huntemann M."/>
            <person name="Mavromatis K."/>
            <person name="Ovchinikova G."/>
            <person name="Pati A."/>
            <person name="Tapia R."/>
            <person name="Han C."/>
            <person name="Goodwin L."/>
            <person name="Chen A."/>
            <person name="Palaniappan K."/>
            <person name="Land M."/>
            <person name="Hauser L."/>
            <person name="Ngatchou-Djao O.D."/>
            <person name="Rohde M."/>
            <person name="Pukall R."/>
            <person name="Spring S."/>
            <person name="Abt B."/>
            <person name="Goker M."/>
            <person name="Detter J.C."/>
            <person name="Woyke T."/>
            <person name="Bristow J."/>
            <person name="Markowitz V."/>
            <person name="Hugenholtz P."/>
            <person name="Eisen J.A."/>
            <person name="Kyrpides N.C."/>
            <person name="Klenk H.P."/>
            <person name="Lapidus A."/>
        </authorList>
    </citation>
    <scope>NUCLEOTIDE SEQUENCE [LARGE SCALE GENOMIC DNA]</scope>
    <source>
        <strain evidence="3">DSM 15567 / CIP 107919 / 50-1 BON</strain>
    </source>
</reference>
<evidence type="ECO:0000313" key="2">
    <source>
        <dbReference type="EMBL" id="AEE96681.1"/>
    </source>
</evidence>
<dbReference type="STRING" id="697281.Mahau_1491"/>
<dbReference type="InterPro" id="IPR050312">
    <property type="entry name" value="IolE/XylAMocC-like"/>
</dbReference>
<evidence type="ECO:0000313" key="3">
    <source>
        <dbReference type="Proteomes" id="UP000008457"/>
    </source>
</evidence>
<dbReference type="PANTHER" id="PTHR12110:SF41">
    <property type="entry name" value="INOSOSE DEHYDRATASE"/>
    <property type="match status" value="1"/>
</dbReference>
<keyword evidence="3" id="KW-1185">Reference proteome</keyword>
<dbReference type="OrthoDB" id="9815124at2"/>
<sequence length="270" mass="31030">MKAKFILSAFADEISLDLQEEMDVLEQCDIHYIEMRNVGDRCIIDYQDNDISDIKKQLDQRGFRLSAIGSPIGKISIEDDFKPHLDRFKRTMEVAHMLDTPYIRMFSFFIPKGSDPYDYREEVMERWAAFVTAAQDQGLILLHENEKEIYGDIPERCADIIQTMNVPFVKATFDPANFVQCDVETYPHAFNLLKDHIAYMHIKDALYKDHSVVPAGQGDGRVRDVLRELDQAGYEGFLSIEPHLNNSLPGGGPENFKRAYRALMDILNSL</sequence>
<dbReference type="PANTHER" id="PTHR12110">
    <property type="entry name" value="HYDROXYPYRUVATE ISOMERASE"/>
    <property type="match status" value="1"/>
</dbReference>
<protein>
    <submittedName>
        <fullName evidence="2">Xylose isomerase domain-containing protein TIM barrel</fullName>
    </submittedName>
</protein>
<reference evidence="3" key="1">
    <citation type="submission" date="2010-11" db="EMBL/GenBank/DDBJ databases">
        <title>The complete genome of Mahella australiensis DSM 15567.</title>
        <authorList>
            <consortium name="US DOE Joint Genome Institute (JGI-PGF)"/>
            <person name="Lucas S."/>
            <person name="Copeland A."/>
            <person name="Lapidus A."/>
            <person name="Bruce D."/>
            <person name="Goodwin L."/>
            <person name="Pitluck S."/>
            <person name="Kyrpides N."/>
            <person name="Mavromatis K."/>
            <person name="Pagani I."/>
            <person name="Ivanova N."/>
            <person name="Teshima H."/>
            <person name="Brettin T."/>
            <person name="Detter J.C."/>
            <person name="Han C."/>
            <person name="Tapia R."/>
            <person name="Land M."/>
            <person name="Hauser L."/>
            <person name="Markowitz V."/>
            <person name="Cheng J.-F."/>
            <person name="Hugenholtz P."/>
            <person name="Woyke T."/>
            <person name="Wu D."/>
            <person name="Spring S."/>
            <person name="Pukall R."/>
            <person name="Steenblock K."/>
            <person name="Schneider S."/>
            <person name="Klenk H.-P."/>
            <person name="Eisen J.A."/>
        </authorList>
    </citation>
    <scope>NUCLEOTIDE SEQUENCE [LARGE SCALE GENOMIC DNA]</scope>
    <source>
        <strain evidence="3">DSM 15567 / CIP 107919 / 50-1 BON</strain>
    </source>
</reference>
<proteinExistence type="predicted"/>
<dbReference type="HOGENOM" id="CLU_050006_2_2_9"/>
<gene>
    <name evidence="2" type="ordered locus">Mahau_1491</name>
</gene>
<dbReference type="Pfam" id="PF01261">
    <property type="entry name" value="AP_endonuc_2"/>
    <property type="match status" value="1"/>
</dbReference>